<name>Q8L394_ENTFL</name>
<evidence type="ECO:0000256" key="4">
    <source>
        <dbReference type="ARBA" id="ARBA00022692"/>
    </source>
</evidence>
<keyword evidence="4 7" id="KW-0812">Transmembrane</keyword>
<comment type="similarity">
    <text evidence="3">Belongs to the peptidase M50B family.</text>
</comment>
<comment type="subcellular location">
    <subcellularLocation>
        <location evidence="2">Membrane</location>
        <topology evidence="2">Multi-pass membrane protein</topology>
    </subcellularLocation>
</comment>
<evidence type="ECO:0000256" key="3">
    <source>
        <dbReference type="ARBA" id="ARBA00007931"/>
    </source>
</evidence>
<dbReference type="AlphaFoldDB" id="Q8L394"/>
<evidence type="ECO:0000256" key="5">
    <source>
        <dbReference type="ARBA" id="ARBA00022989"/>
    </source>
</evidence>
<proteinExistence type="inferred from homology"/>
<evidence type="ECO:0000256" key="7">
    <source>
        <dbReference type="SAM" id="Phobius"/>
    </source>
</evidence>
<accession>Q8L394</accession>
<gene>
    <name evidence="9" type="primary">cylI</name>
</gene>
<evidence type="ECO:0000313" key="9">
    <source>
        <dbReference type="EMBL" id="AAM21178.1"/>
    </source>
</evidence>
<dbReference type="EMBL" id="AF329367">
    <property type="protein sequence ID" value="AAM21178.1"/>
    <property type="molecule type" value="Genomic_DNA"/>
</dbReference>
<evidence type="ECO:0000256" key="1">
    <source>
        <dbReference type="ARBA" id="ARBA00001947"/>
    </source>
</evidence>
<feature type="transmembrane region" description="Helical" evidence="7">
    <location>
        <begin position="197"/>
        <end position="215"/>
    </location>
</feature>
<evidence type="ECO:0000256" key="6">
    <source>
        <dbReference type="ARBA" id="ARBA00023136"/>
    </source>
</evidence>
<sequence length="341" mass="40404">MKFISPMIFTLLLVIFTLVFELNLVSTAYFSLLLSIFVHELGHLVFGLFNKVRPESLIFGFIKLSWEKQFKVRLNTQWGFFGGLFRYKPTTFNNKKILRLLTGGPIFSLFFTLTFFVKIEFFQYFSLFNFSIFLITAVPFNFNGFMNDGYNIYKLVTKDYIFEMYYIVSNSLLNKYNQSTFLNSNEVCKIIKKNKELPLYVLNTFLLYVIYEYLIDKNNRKLKLIYPILSKEDKILNNKSYLQNFYLANLYMIEYILSVDNKQTFKKINLKILDSISRSRIKYLNFKCSKSADDEISQSMTEFSNIIKNYSDQTSTMIIAENNGFKIEIRTQLDCRRKMIG</sequence>
<dbReference type="Pfam" id="PF02163">
    <property type="entry name" value="Peptidase_M50"/>
    <property type="match status" value="1"/>
</dbReference>
<keyword evidence="5 7" id="KW-1133">Transmembrane helix</keyword>
<feature type="domain" description="Peptidase M50" evidence="8">
    <location>
        <begin position="29"/>
        <end position="290"/>
    </location>
</feature>
<reference evidence="9" key="1">
    <citation type="submission" date="2000-12" db="EMBL/GenBank/DDBJ databases">
        <title>Organization of a chromosomal locus that harbors the genes for Esp and chromosomal cytolysin in virulent Enterococcus faecalis.</title>
        <authorList>
            <person name="Shankar N."/>
            <person name="Baghdayan A.S."/>
            <person name="Gilmore M.S."/>
        </authorList>
    </citation>
    <scope>NUCLEOTIDE SEQUENCE</scope>
    <source>
        <strain evidence="9">V586</strain>
    </source>
</reference>
<comment type="cofactor">
    <cofactor evidence="1">
        <name>Zn(2+)</name>
        <dbReference type="ChEBI" id="CHEBI:29105"/>
    </cofactor>
</comment>
<dbReference type="InterPro" id="IPR008915">
    <property type="entry name" value="Peptidase_M50"/>
</dbReference>
<organism evidence="9">
    <name type="scientific">Enterococcus faecalis</name>
    <name type="common">Streptococcus faecalis</name>
    <dbReference type="NCBI Taxonomy" id="1351"/>
    <lineage>
        <taxon>Bacteria</taxon>
        <taxon>Bacillati</taxon>
        <taxon>Bacillota</taxon>
        <taxon>Bacilli</taxon>
        <taxon>Lactobacillales</taxon>
        <taxon>Enterococcaceae</taxon>
        <taxon>Enterococcus</taxon>
    </lineage>
</organism>
<protein>
    <submittedName>
        <fullName evidence="9">CylI</fullName>
    </submittedName>
</protein>
<dbReference type="GO" id="GO:0016020">
    <property type="term" value="C:membrane"/>
    <property type="evidence" value="ECO:0007669"/>
    <property type="project" value="UniProtKB-SubCell"/>
</dbReference>
<keyword evidence="6 7" id="KW-0472">Membrane</keyword>
<feature type="transmembrane region" description="Helical" evidence="7">
    <location>
        <begin position="124"/>
        <end position="142"/>
    </location>
</feature>
<evidence type="ECO:0000256" key="2">
    <source>
        <dbReference type="ARBA" id="ARBA00004141"/>
    </source>
</evidence>
<feature type="transmembrane region" description="Helical" evidence="7">
    <location>
        <begin position="97"/>
        <end position="117"/>
    </location>
</feature>
<dbReference type="GO" id="GO:0006508">
    <property type="term" value="P:proteolysis"/>
    <property type="evidence" value="ECO:0007669"/>
    <property type="project" value="InterPro"/>
</dbReference>
<evidence type="ECO:0000259" key="8">
    <source>
        <dbReference type="Pfam" id="PF02163"/>
    </source>
</evidence>